<dbReference type="AlphaFoldDB" id="A0A2S9Y8C1"/>
<feature type="transmembrane region" description="Helical" evidence="5">
    <location>
        <begin position="137"/>
        <end position="153"/>
    </location>
</feature>
<dbReference type="PANTHER" id="PTHR22911">
    <property type="entry name" value="ACYL-MALONYL CONDENSING ENZYME-RELATED"/>
    <property type="match status" value="1"/>
</dbReference>
<proteinExistence type="predicted"/>
<name>A0A2S9Y8C1_9BACT</name>
<dbReference type="SUPFAM" id="SSF103481">
    <property type="entry name" value="Multidrug resistance efflux transporter EmrE"/>
    <property type="match status" value="1"/>
</dbReference>
<protein>
    <submittedName>
        <fullName evidence="7">EamA-like transporter family protein</fullName>
    </submittedName>
</protein>
<keyword evidence="3 5" id="KW-1133">Transmembrane helix</keyword>
<sequence>MNERSREGRLTIERGSERSSKLGLLWMLLGTGCFVGMAAFVKALREDGLTTSEVMFWRTAPGLVWILVELRVRGQALRPNAPGPVILRSLAGLGAMAGYFYALRALTLIENTVLSLLQPVLVAVLSPTILGERLDPRALVALIVAVLGALVVLRPDEAWRANLPLLPIAAGAISALLSALAHIMVRKATAKDSPELVVLWFTVTVSVGALMIGLARGEFLELPPGVIWKIAGMAGFGLAGQLLMTRAYGRMAAPMVAVVAYAAIPLSMLVDLAWGVRPGINDALGSLLMVIAGVALVRSRRV</sequence>
<evidence type="ECO:0000256" key="4">
    <source>
        <dbReference type="ARBA" id="ARBA00023136"/>
    </source>
</evidence>
<feature type="transmembrane region" description="Helical" evidence="5">
    <location>
        <begin position="226"/>
        <end position="244"/>
    </location>
</feature>
<accession>A0A2S9Y8C1</accession>
<feature type="transmembrane region" description="Helical" evidence="5">
    <location>
        <begin position="108"/>
        <end position="130"/>
    </location>
</feature>
<organism evidence="7 8">
    <name type="scientific">Enhygromyxa salina</name>
    <dbReference type="NCBI Taxonomy" id="215803"/>
    <lineage>
        <taxon>Bacteria</taxon>
        <taxon>Pseudomonadati</taxon>
        <taxon>Myxococcota</taxon>
        <taxon>Polyangia</taxon>
        <taxon>Nannocystales</taxon>
        <taxon>Nannocystaceae</taxon>
        <taxon>Enhygromyxa</taxon>
    </lineage>
</organism>
<feature type="transmembrane region" description="Helical" evidence="5">
    <location>
        <begin position="85"/>
        <end position="102"/>
    </location>
</feature>
<reference evidence="7 8" key="1">
    <citation type="submission" date="2018-03" db="EMBL/GenBank/DDBJ databases">
        <title>Draft Genome Sequences of the Obligatory Marine Myxobacteria Enhygromyxa salina SWB007.</title>
        <authorList>
            <person name="Poehlein A."/>
            <person name="Moghaddam J.A."/>
            <person name="Harms H."/>
            <person name="Alanjari M."/>
            <person name="Koenig G.M."/>
            <person name="Daniel R."/>
            <person name="Schaeberle T.F."/>
        </authorList>
    </citation>
    <scope>NUCLEOTIDE SEQUENCE [LARGE SCALE GENOMIC DNA]</scope>
    <source>
        <strain evidence="7 8">SWB007</strain>
    </source>
</reference>
<evidence type="ECO:0000313" key="7">
    <source>
        <dbReference type="EMBL" id="PRQ01345.1"/>
    </source>
</evidence>
<evidence type="ECO:0000256" key="1">
    <source>
        <dbReference type="ARBA" id="ARBA00004141"/>
    </source>
</evidence>
<keyword evidence="4 5" id="KW-0472">Membrane</keyword>
<dbReference type="Pfam" id="PF00892">
    <property type="entry name" value="EamA"/>
    <property type="match status" value="1"/>
</dbReference>
<dbReference type="PANTHER" id="PTHR22911:SF6">
    <property type="entry name" value="SOLUTE CARRIER FAMILY 35 MEMBER G1"/>
    <property type="match status" value="1"/>
</dbReference>
<evidence type="ECO:0000256" key="5">
    <source>
        <dbReference type="SAM" id="Phobius"/>
    </source>
</evidence>
<feature type="transmembrane region" description="Helical" evidence="5">
    <location>
        <begin position="251"/>
        <end position="274"/>
    </location>
</feature>
<evidence type="ECO:0000256" key="2">
    <source>
        <dbReference type="ARBA" id="ARBA00022692"/>
    </source>
</evidence>
<dbReference type="PROSITE" id="PS51257">
    <property type="entry name" value="PROKAR_LIPOPROTEIN"/>
    <property type="match status" value="1"/>
</dbReference>
<feature type="domain" description="EamA" evidence="6">
    <location>
        <begin position="22"/>
        <end position="153"/>
    </location>
</feature>
<keyword evidence="2 5" id="KW-0812">Transmembrane</keyword>
<feature type="transmembrane region" description="Helical" evidence="5">
    <location>
        <begin position="280"/>
        <end position="297"/>
    </location>
</feature>
<evidence type="ECO:0000313" key="8">
    <source>
        <dbReference type="Proteomes" id="UP000238823"/>
    </source>
</evidence>
<comment type="subcellular location">
    <subcellularLocation>
        <location evidence="1">Membrane</location>
        <topology evidence="1">Multi-pass membrane protein</topology>
    </subcellularLocation>
</comment>
<feature type="transmembrane region" description="Helical" evidence="5">
    <location>
        <begin position="21"/>
        <end position="43"/>
    </location>
</feature>
<evidence type="ECO:0000256" key="3">
    <source>
        <dbReference type="ARBA" id="ARBA00022989"/>
    </source>
</evidence>
<feature type="transmembrane region" description="Helical" evidence="5">
    <location>
        <begin position="197"/>
        <end position="214"/>
    </location>
</feature>
<dbReference type="GO" id="GO:0016020">
    <property type="term" value="C:membrane"/>
    <property type="evidence" value="ECO:0007669"/>
    <property type="project" value="UniProtKB-SubCell"/>
</dbReference>
<dbReference type="EMBL" id="PVNL01000116">
    <property type="protein sequence ID" value="PRQ01345.1"/>
    <property type="molecule type" value="Genomic_DNA"/>
</dbReference>
<evidence type="ECO:0000259" key="6">
    <source>
        <dbReference type="Pfam" id="PF00892"/>
    </source>
</evidence>
<dbReference type="Proteomes" id="UP000238823">
    <property type="component" value="Unassembled WGS sequence"/>
</dbReference>
<feature type="transmembrane region" description="Helical" evidence="5">
    <location>
        <begin position="165"/>
        <end position="185"/>
    </location>
</feature>
<comment type="caution">
    <text evidence="7">The sequence shown here is derived from an EMBL/GenBank/DDBJ whole genome shotgun (WGS) entry which is preliminary data.</text>
</comment>
<feature type="transmembrane region" description="Helical" evidence="5">
    <location>
        <begin position="55"/>
        <end position="73"/>
    </location>
</feature>
<gene>
    <name evidence="7" type="ORF">ENSA7_57080</name>
</gene>
<dbReference type="InterPro" id="IPR000620">
    <property type="entry name" value="EamA_dom"/>
</dbReference>
<dbReference type="InterPro" id="IPR037185">
    <property type="entry name" value="EmrE-like"/>
</dbReference>